<organism evidence="5 6">
    <name type="scientific">Kibdelosporangium philippinense</name>
    <dbReference type="NCBI Taxonomy" id="211113"/>
    <lineage>
        <taxon>Bacteria</taxon>
        <taxon>Bacillati</taxon>
        <taxon>Actinomycetota</taxon>
        <taxon>Actinomycetes</taxon>
        <taxon>Pseudonocardiales</taxon>
        <taxon>Pseudonocardiaceae</taxon>
        <taxon>Kibdelosporangium</taxon>
    </lineage>
</organism>
<dbReference type="InterPro" id="IPR010982">
    <property type="entry name" value="Lambda_DNA-bd_dom_sf"/>
</dbReference>
<dbReference type="CDD" id="cd06267">
    <property type="entry name" value="PBP1_LacI_sugar_binding-like"/>
    <property type="match status" value="1"/>
</dbReference>
<keyword evidence="1" id="KW-0805">Transcription regulation</keyword>
<evidence type="ECO:0000313" key="5">
    <source>
        <dbReference type="EMBL" id="MCE7003619.1"/>
    </source>
</evidence>
<gene>
    <name evidence="5" type="ORF">LWC34_12390</name>
</gene>
<dbReference type="RefSeq" id="WP_233725194.1">
    <property type="nucleotide sequence ID" value="NZ_JAJVCN010000001.1"/>
</dbReference>
<dbReference type="InterPro" id="IPR046335">
    <property type="entry name" value="LacI/GalR-like_sensor"/>
</dbReference>
<dbReference type="SUPFAM" id="SSF53822">
    <property type="entry name" value="Periplasmic binding protein-like I"/>
    <property type="match status" value="1"/>
</dbReference>
<protein>
    <submittedName>
        <fullName evidence="5">LacI family transcriptional regulator</fullName>
    </submittedName>
</protein>
<dbReference type="PROSITE" id="PS50932">
    <property type="entry name" value="HTH_LACI_2"/>
    <property type="match status" value="1"/>
</dbReference>
<keyword evidence="2" id="KW-0238">DNA-binding</keyword>
<dbReference type="InterPro" id="IPR028082">
    <property type="entry name" value="Peripla_BP_I"/>
</dbReference>
<sequence>MTTERPRVTRQDVARAAGTSVAVVSYVVNNGPRPVSRLTRERVLKAITETGYRPNGIAKALAAGRTGTYALIVPDVSNPFFAALAHALEDRTYAMGKVLLLGNSGQSSDRERAIIEKFIQQQVDGVLYVGVNPPGGLDLLTASGIPVVMLDRMADGTDAACVTINNTEAARVATGHLVSHGYRDIGLVTGPANLSTSADRRRGWQIAIVDAGLRADESAVFVEEFSRAGGLRAGQRLLAERPDLDAVFVASDQMALGVGKTAADMGRRIPDDLAIVTFDGTSDTQYFTPPLTTIAQPLDEIASNAVTLLSQARPERVVCEFELVIGRSCGC</sequence>
<evidence type="ECO:0000259" key="4">
    <source>
        <dbReference type="PROSITE" id="PS50932"/>
    </source>
</evidence>
<proteinExistence type="predicted"/>
<name>A0ABS8Z6W7_9PSEU</name>
<dbReference type="Proteomes" id="UP001521150">
    <property type="component" value="Unassembled WGS sequence"/>
</dbReference>
<feature type="domain" description="HTH lacI-type" evidence="4">
    <location>
        <begin position="8"/>
        <end position="63"/>
    </location>
</feature>
<dbReference type="PANTHER" id="PTHR30146:SF109">
    <property type="entry name" value="HTH-TYPE TRANSCRIPTIONAL REGULATOR GALS"/>
    <property type="match status" value="1"/>
</dbReference>
<keyword evidence="3" id="KW-0804">Transcription</keyword>
<dbReference type="PANTHER" id="PTHR30146">
    <property type="entry name" value="LACI-RELATED TRANSCRIPTIONAL REPRESSOR"/>
    <property type="match status" value="1"/>
</dbReference>
<dbReference type="Pfam" id="PF00356">
    <property type="entry name" value="LacI"/>
    <property type="match status" value="1"/>
</dbReference>
<evidence type="ECO:0000256" key="1">
    <source>
        <dbReference type="ARBA" id="ARBA00023015"/>
    </source>
</evidence>
<dbReference type="CDD" id="cd01392">
    <property type="entry name" value="HTH_LacI"/>
    <property type="match status" value="1"/>
</dbReference>
<accession>A0ABS8Z6W7</accession>
<evidence type="ECO:0000313" key="6">
    <source>
        <dbReference type="Proteomes" id="UP001521150"/>
    </source>
</evidence>
<reference evidence="5 6" key="1">
    <citation type="submission" date="2021-12" db="EMBL/GenBank/DDBJ databases">
        <title>Genome sequence of Kibdelosporangium philippinense ATCC 49844.</title>
        <authorList>
            <person name="Fedorov E.A."/>
            <person name="Omeragic M."/>
            <person name="Shalygina K.F."/>
            <person name="Maclea K.S."/>
        </authorList>
    </citation>
    <scope>NUCLEOTIDE SEQUENCE [LARGE SCALE GENOMIC DNA]</scope>
    <source>
        <strain evidence="5 6">ATCC 49844</strain>
    </source>
</reference>
<dbReference type="Pfam" id="PF13377">
    <property type="entry name" value="Peripla_BP_3"/>
    <property type="match status" value="1"/>
</dbReference>
<dbReference type="SUPFAM" id="SSF47413">
    <property type="entry name" value="lambda repressor-like DNA-binding domains"/>
    <property type="match status" value="1"/>
</dbReference>
<keyword evidence="6" id="KW-1185">Reference proteome</keyword>
<comment type="caution">
    <text evidence="5">The sequence shown here is derived from an EMBL/GenBank/DDBJ whole genome shotgun (WGS) entry which is preliminary data.</text>
</comment>
<evidence type="ECO:0000256" key="2">
    <source>
        <dbReference type="ARBA" id="ARBA00023125"/>
    </source>
</evidence>
<evidence type="ECO:0000256" key="3">
    <source>
        <dbReference type="ARBA" id="ARBA00023163"/>
    </source>
</evidence>
<dbReference type="Gene3D" id="1.10.260.40">
    <property type="entry name" value="lambda repressor-like DNA-binding domains"/>
    <property type="match status" value="1"/>
</dbReference>
<dbReference type="Gene3D" id="3.40.50.2300">
    <property type="match status" value="2"/>
</dbReference>
<dbReference type="SMART" id="SM00354">
    <property type="entry name" value="HTH_LACI"/>
    <property type="match status" value="1"/>
</dbReference>
<dbReference type="EMBL" id="JAJVCN010000001">
    <property type="protein sequence ID" value="MCE7003619.1"/>
    <property type="molecule type" value="Genomic_DNA"/>
</dbReference>
<dbReference type="InterPro" id="IPR000843">
    <property type="entry name" value="HTH_LacI"/>
</dbReference>